<dbReference type="Proteomes" id="UP001434883">
    <property type="component" value="Unassembled WGS sequence"/>
</dbReference>
<evidence type="ECO:0000313" key="1">
    <source>
        <dbReference type="EMBL" id="MEQ2206949.1"/>
    </source>
</evidence>
<dbReference type="EMBL" id="JAHRIN010043571">
    <property type="protein sequence ID" value="MEQ2206949.1"/>
    <property type="molecule type" value="Genomic_DNA"/>
</dbReference>
<gene>
    <name evidence="1" type="ORF">XENOCAPTIV_005200</name>
</gene>
<keyword evidence="2" id="KW-1185">Reference proteome</keyword>
<proteinExistence type="predicted"/>
<protein>
    <submittedName>
        <fullName evidence="1">Uncharacterized protein</fullName>
    </submittedName>
</protein>
<comment type="caution">
    <text evidence="1">The sequence shown here is derived from an EMBL/GenBank/DDBJ whole genome shotgun (WGS) entry which is preliminary data.</text>
</comment>
<organism evidence="1 2">
    <name type="scientific">Xenoophorus captivus</name>
    <dbReference type="NCBI Taxonomy" id="1517983"/>
    <lineage>
        <taxon>Eukaryota</taxon>
        <taxon>Metazoa</taxon>
        <taxon>Chordata</taxon>
        <taxon>Craniata</taxon>
        <taxon>Vertebrata</taxon>
        <taxon>Euteleostomi</taxon>
        <taxon>Actinopterygii</taxon>
        <taxon>Neopterygii</taxon>
        <taxon>Teleostei</taxon>
        <taxon>Neoteleostei</taxon>
        <taxon>Acanthomorphata</taxon>
        <taxon>Ovalentaria</taxon>
        <taxon>Atherinomorphae</taxon>
        <taxon>Cyprinodontiformes</taxon>
        <taxon>Goodeidae</taxon>
        <taxon>Xenoophorus</taxon>
    </lineage>
</organism>
<feature type="non-terminal residue" evidence="1">
    <location>
        <position position="54"/>
    </location>
</feature>
<reference evidence="1 2" key="1">
    <citation type="submission" date="2021-06" db="EMBL/GenBank/DDBJ databases">
        <authorList>
            <person name="Palmer J.M."/>
        </authorList>
    </citation>
    <scope>NUCLEOTIDE SEQUENCE [LARGE SCALE GENOMIC DNA]</scope>
    <source>
        <strain evidence="1 2">XC_2019</strain>
        <tissue evidence="1">Muscle</tissue>
    </source>
</reference>
<name>A0ABV0RFN1_9TELE</name>
<feature type="non-terminal residue" evidence="1">
    <location>
        <position position="1"/>
    </location>
</feature>
<evidence type="ECO:0000313" key="2">
    <source>
        <dbReference type="Proteomes" id="UP001434883"/>
    </source>
</evidence>
<sequence length="54" mass="6126">WSLWSANRDTYSVSWSCWEEEVPLQSRAAQGRARGYAWTALAPPTAPTARTRTK</sequence>
<accession>A0ABV0RFN1</accession>